<dbReference type="Proteomes" id="UP001623660">
    <property type="component" value="Unassembled WGS sequence"/>
</dbReference>
<gene>
    <name evidence="1" type="ORF">ACJDU8_11795</name>
</gene>
<protein>
    <submittedName>
        <fullName evidence="1">Uncharacterized protein</fullName>
    </submittedName>
</protein>
<comment type="caution">
    <text evidence="1">The sequence shown here is derived from an EMBL/GenBank/DDBJ whole genome shotgun (WGS) entry which is preliminary data.</text>
</comment>
<organism evidence="1 2">
    <name type="scientific">Candidatus Clostridium eludens</name>
    <dbReference type="NCBI Taxonomy" id="3381663"/>
    <lineage>
        <taxon>Bacteria</taxon>
        <taxon>Bacillati</taxon>
        <taxon>Bacillota</taxon>
        <taxon>Clostridia</taxon>
        <taxon>Eubacteriales</taxon>
        <taxon>Clostridiaceae</taxon>
        <taxon>Clostridium</taxon>
    </lineage>
</organism>
<dbReference type="EMBL" id="JBJHZX010000016">
    <property type="protein sequence ID" value="MFL0196240.1"/>
    <property type="molecule type" value="Genomic_DNA"/>
</dbReference>
<evidence type="ECO:0000313" key="1">
    <source>
        <dbReference type="EMBL" id="MFL0196240.1"/>
    </source>
</evidence>
<reference evidence="1 2" key="1">
    <citation type="submission" date="2024-11" db="EMBL/GenBank/DDBJ databases">
        <authorList>
            <person name="Heng Y.C."/>
            <person name="Lim A.C.H."/>
            <person name="Lee J.K.Y."/>
            <person name="Kittelmann S."/>
        </authorList>
    </citation>
    <scope>NUCLEOTIDE SEQUENCE [LARGE SCALE GENOMIC DNA]</scope>
    <source>
        <strain evidence="1 2">WILCCON 0269</strain>
    </source>
</reference>
<sequence>MEDYVLYDSFIEKNKVLDDSSKSLPQVKKEMMHLITPDMDKNILTLLQWDCQLFAC</sequence>
<evidence type="ECO:0000313" key="2">
    <source>
        <dbReference type="Proteomes" id="UP001623660"/>
    </source>
</evidence>
<accession>A0ABW8SJM8</accession>
<name>A0ABW8SJM8_9CLOT</name>
<keyword evidence="2" id="KW-1185">Reference proteome</keyword>
<dbReference type="RefSeq" id="WP_406792351.1">
    <property type="nucleotide sequence ID" value="NZ_JBJHZX010000016.1"/>
</dbReference>
<proteinExistence type="predicted"/>